<reference evidence="1 2" key="1">
    <citation type="submission" date="2021-06" db="EMBL/GenBank/DDBJ databases">
        <title>Complete genome sequence of the secondary alcohol utilizing methanogen Methanospirillum hungatei strain GP1.</title>
        <authorList>
            <person name="Day L.A."/>
            <person name="Costa K.C."/>
        </authorList>
    </citation>
    <scope>NUCLEOTIDE SEQUENCE [LARGE SCALE GENOMIC DNA]</scope>
    <source>
        <strain evidence="1 2">GP1</strain>
    </source>
</reference>
<organism evidence="1 2">
    <name type="scientific">Methanospirillum hungatei</name>
    <dbReference type="NCBI Taxonomy" id="2203"/>
    <lineage>
        <taxon>Archaea</taxon>
        <taxon>Methanobacteriati</taxon>
        <taxon>Methanobacteriota</taxon>
        <taxon>Stenosarchaea group</taxon>
        <taxon>Methanomicrobia</taxon>
        <taxon>Methanomicrobiales</taxon>
        <taxon>Methanospirillaceae</taxon>
        <taxon>Methanospirillum</taxon>
    </lineage>
</organism>
<name>A0A8F5VR29_METHU</name>
<dbReference type="Proteomes" id="UP000694228">
    <property type="component" value="Chromosome"/>
</dbReference>
<evidence type="ECO:0008006" key="3">
    <source>
        <dbReference type="Google" id="ProtNLM"/>
    </source>
</evidence>
<accession>A0A8F5VR29</accession>
<dbReference type="OrthoDB" id="63188at2157"/>
<dbReference type="AlphaFoldDB" id="A0A8F5VR29"/>
<dbReference type="PIRSF" id="PIRSF006529">
    <property type="entry name" value="UCP006529_dinclt"/>
    <property type="match status" value="1"/>
</dbReference>
<evidence type="ECO:0000313" key="1">
    <source>
        <dbReference type="EMBL" id="QXO95793.1"/>
    </source>
</evidence>
<evidence type="ECO:0000313" key="2">
    <source>
        <dbReference type="Proteomes" id="UP000694228"/>
    </source>
</evidence>
<gene>
    <name evidence="1" type="ORF">KSK55_05230</name>
</gene>
<dbReference type="InterPro" id="IPR012028">
    <property type="entry name" value="UCP006529_dinclt"/>
</dbReference>
<protein>
    <recommendedName>
        <fullName evidence="3">Thiamine biosynthesis protein ThiF</fullName>
    </recommendedName>
</protein>
<sequence>MIETIEMNKNPRGKVTLVGLGRLGLRTALNLVQVHRGGPASLTVIDGQKISDDDVIFKPFGSVGDFKVIAFRKYMGYGLSKKIIAIPEYISVKNLGHISGDVICIEIAGGDTLPLTAAIIHHAQKLGAITISTMGVFGIGEEPIVTTDILSADTNNPIVSSLQSFGVHNHLLIGTGKLIRDWEPVTPYVLDRVSEIITREILKALHNKC</sequence>
<proteinExistence type="predicted"/>
<dbReference type="EMBL" id="CP077107">
    <property type="protein sequence ID" value="QXO95793.1"/>
    <property type="molecule type" value="Genomic_DNA"/>
</dbReference>